<evidence type="ECO:0000256" key="1">
    <source>
        <dbReference type="SAM" id="Phobius"/>
    </source>
</evidence>
<evidence type="ECO:0000313" key="3">
    <source>
        <dbReference type="Proteomes" id="UP001146120"/>
    </source>
</evidence>
<feature type="transmembrane region" description="Helical" evidence="1">
    <location>
        <begin position="130"/>
        <end position="151"/>
    </location>
</feature>
<reference evidence="2" key="1">
    <citation type="submission" date="2022-11" db="EMBL/GenBank/DDBJ databases">
        <authorList>
            <person name="Morgan W.R."/>
            <person name="Tartar A."/>
        </authorList>
    </citation>
    <scope>NUCLEOTIDE SEQUENCE</scope>
    <source>
        <strain evidence="2">ARSEF 373</strain>
    </source>
</reference>
<proteinExistence type="predicted"/>
<protein>
    <submittedName>
        <fullName evidence="2">Uncharacterized protein</fullName>
    </submittedName>
</protein>
<dbReference type="Proteomes" id="UP001146120">
    <property type="component" value="Unassembled WGS sequence"/>
</dbReference>
<accession>A0AAV2YU80</accession>
<name>A0AAV2YU80_9STRA</name>
<organism evidence="2 3">
    <name type="scientific">Lagenidium giganteum</name>
    <dbReference type="NCBI Taxonomy" id="4803"/>
    <lineage>
        <taxon>Eukaryota</taxon>
        <taxon>Sar</taxon>
        <taxon>Stramenopiles</taxon>
        <taxon>Oomycota</taxon>
        <taxon>Peronosporomycetes</taxon>
        <taxon>Pythiales</taxon>
        <taxon>Pythiaceae</taxon>
    </lineage>
</organism>
<gene>
    <name evidence="2" type="ORF">N0F65_005542</name>
</gene>
<dbReference type="AlphaFoldDB" id="A0AAV2YU80"/>
<keyword evidence="1" id="KW-1133">Transmembrane helix</keyword>
<feature type="transmembrane region" description="Helical" evidence="1">
    <location>
        <begin position="106"/>
        <end position="124"/>
    </location>
</feature>
<evidence type="ECO:0000313" key="2">
    <source>
        <dbReference type="EMBL" id="DAZ97570.1"/>
    </source>
</evidence>
<dbReference type="EMBL" id="DAKRPA010000131">
    <property type="protein sequence ID" value="DAZ97570.1"/>
    <property type="molecule type" value="Genomic_DNA"/>
</dbReference>
<keyword evidence="1" id="KW-0812">Transmembrane</keyword>
<reference evidence="2" key="2">
    <citation type="journal article" date="2023" name="Microbiol Resour">
        <title>Decontamination and Annotation of the Draft Genome Sequence of the Oomycete Lagenidium giganteum ARSEF 373.</title>
        <authorList>
            <person name="Morgan W.R."/>
            <person name="Tartar A."/>
        </authorList>
    </citation>
    <scope>NUCLEOTIDE SEQUENCE</scope>
    <source>
        <strain evidence="2">ARSEF 373</strain>
    </source>
</reference>
<keyword evidence="3" id="KW-1185">Reference proteome</keyword>
<keyword evidence="1" id="KW-0472">Membrane</keyword>
<comment type="caution">
    <text evidence="2">The sequence shown here is derived from an EMBL/GenBank/DDBJ whole genome shotgun (WGS) entry which is preliminary data.</text>
</comment>
<sequence>MADKSSHFTAFALPVVQPQPLDNALPAVLVGTPNGSYTASNDVIPQADSSPQLMGTWSSPLDDGDRCSSFRWQVCLCPCITVSQIEARLGLSDYATALKHHTMRALAVYALIVGGILLIVYSWADATNASVGIVLLVVAAVLSTVLSRRVAALRSVVRTRFRIAGSEDEDKQLAVCRRSRVLRQMARQVGCDSLGLFACPTADTLPAYDATPSAPNMRV</sequence>